<evidence type="ECO:0000259" key="3">
    <source>
        <dbReference type="PROSITE" id="PS50181"/>
    </source>
</evidence>
<evidence type="ECO:0000256" key="1">
    <source>
        <dbReference type="ARBA" id="ARBA00022786"/>
    </source>
</evidence>
<feature type="compositionally biased region" description="Polar residues" evidence="2">
    <location>
        <begin position="199"/>
        <end position="213"/>
    </location>
</feature>
<dbReference type="SUPFAM" id="SSF81383">
    <property type="entry name" value="F-box domain"/>
    <property type="match status" value="1"/>
</dbReference>
<dbReference type="PANTHER" id="PTHR12874:SF9">
    <property type="entry name" value="F-BOX ONLY PROTEIN 48"/>
    <property type="match status" value="1"/>
</dbReference>
<reference evidence="4" key="1">
    <citation type="submission" date="2021-12" db="EMBL/GenBank/DDBJ databases">
        <title>Curvularia clavata genome.</title>
        <authorList>
            <person name="Cao Y."/>
        </authorList>
    </citation>
    <scope>NUCLEOTIDE SEQUENCE</scope>
    <source>
        <strain evidence="4">Yc1106</strain>
    </source>
</reference>
<dbReference type="OrthoDB" id="2117972at2759"/>
<feature type="compositionally biased region" description="Basic and acidic residues" evidence="2">
    <location>
        <begin position="25"/>
        <end position="37"/>
    </location>
</feature>
<keyword evidence="5" id="KW-1185">Reference proteome</keyword>
<keyword evidence="1" id="KW-0833">Ubl conjugation pathway</keyword>
<feature type="region of interest" description="Disordered" evidence="2">
    <location>
        <begin position="178"/>
        <end position="213"/>
    </location>
</feature>
<dbReference type="AlphaFoldDB" id="A0A9Q9DP35"/>
<protein>
    <recommendedName>
        <fullName evidence="3">F-box domain-containing protein</fullName>
    </recommendedName>
</protein>
<dbReference type="GO" id="GO:0031146">
    <property type="term" value="P:SCF-dependent proteasomal ubiquitin-dependent protein catabolic process"/>
    <property type="evidence" value="ECO:0007669"/>
    <property type="project" value="TreeGrafter"/>
</dbReference>
<dbReference type="Gene3D" id="1.20.1280.50">
    <property type="match status" value="1"/>
</dbReference>
<dbReference type="EMBL" id="CP089274">
    <property type="protein sequence ID" value="USP73239.1"/>
    <property type="molecule type" value="Genomic_DNA"/>
</dbReference>
<feature type="compositionally biased region" description="Low complexity" evidence="2">
    <location>
        <begin position="178"/>
        <end position="193"/>
    </location>
</feature>
<feature type="compositionally biased region" description="Basic residues" evidence="2">
    <location>
        <begin position="52"/>
        <end position="63"/>
    </location>
</feature>
<dbReference type="GO" id="GO:0005737">
    <property type="term" value="C:cytoplasm"/>
    <property type="evidence" value="ECO:0007669"/>
    <property type="project" value="TreeGrafter"/>
</dbReference>
<dbReference type="PANTHER" id="PTHR12874">
    <property type="entry name" value="F-BOX ONLY PROTEIN 48-RELATED"/>
    <property type="match status" value="1"/>
</dbReference>
<dbReference type="VEuPathDB" id="FungiDB:yc1106_00513"/>
<accession>A0A9Q9DP35</accession>
<proteinExistence type="predicted"/>
<dbReference type="InterPro" id="IPR001810">
    <property type="entry name" value="F-box_dom"/>
</dbReference>
<dbReference type="InterPro" id="IPR036047">
    <property type="entry name" value="F-box-like_dom_sf"/>
</dbReference>
<dbReference type="Pfam" id="PF12937">
    <property type="entry name" value="F-box-like"/>
    <property type="match status" value="1"/>
</dbReference>
<evidence type="ECO:0000256" key="2">
    <source>
        <dbReference type="SAM" id="MobiDB-lite"/>
    </source>
</evidence>
<dbReference type="Pfam" id="PF19270">
    <property type="entry name" value="FBO_C"/>
    <property type="match status" value="1"/>
</dbReference>
<feature type="region of interest" description="Disordered" evidence="2">
    <location>
        <begin position="1"/>
        <end position="78"/>
    </location>
</feature>
<feature type="domain" description="F-box" evidence="3">
    <location>
        <begin position="248"/>
        <end position="298"/>
    </location>
</feature>
<evidence type="ECO:0000313" key="5">
    <source>
        <dbReference type="Proteomes" id="UP001056012"/>
    </source>
</evidence>
<dbReference type="PROSITE" id="PS50181">
    <property type="entry name" value="FBOX"/>
    <property type="match status" value="1"/>
</dbReference>
<dbReference type="Proteomes" id="UP001056012">
    <property type="component" value="Chromosome 1"/>
</dbReference>
<name>A0A9Q9DP35_CURCL</name>
<feature type="compositionally biased region" description="Low complexity" evidence="2">
    <location>
        <begin position="42"/>
        <end position="51"/>
    </location>
</feature>
<dbReference type="GO" id="GO:0019005">
    <property type="term" value="C:SCF ubiquitin ligase complex"/>
    <property type="evidence" value="ECO:0007669"/>
    <property type="project" value="TreeGrafter"/>
</dbReference>
<gene>
    <name evidence="4" type="ORF">yc1106_00513</name>
</gene>
<feature type="compositionally biased region" description="Low complexity" evidence="2">
    <location>
        <begin position="1"/>
        <end position="21"/>
    </location>
</feature>
<organism evidence="4 5">
    <name type="scientific">Curvularia clavata</name>
    <dbReference type="NCBI Taxonomy" id="95742"/>
    <lineage>
        <taxon>Eukaryota</taxon>
        <taxon>Fungi</taxon>
        <taxon>Dikarya</taxon>
        <taxon>Ascomycota</taxon>
        <taxon>Pezizomycotina</taxon>
        <taxon>Dothideomycetes</taxon>
        <taxon>Pleosporomycetidae</taxon>
        <taxon>Pleosporales</taxon>
        <taxon>Pleosporineae</taxon>
        <taxon>Pleosporaceae</taxon>
        <taxon>Curvularia</taxon>
    </lineage>
</organism>
<evidence type="ECO:0000313" key="4">
    <source>
        <dbReference type="EMBL" id="USP73239.1"/>
    </source>
</evidence>
<dbReference type="InterPro" id="IPR045464">
    <property type="entry name" value="Hrt3/FBXO9_C"/>
</dbReference>
<sequence>MDPGNEPSNTNTTPGTNTNTEAELESFRQKWREEVTARSKAKAPAASSSRSHPTKAHPPHARPSHALSHSQARRLSLEGGDEVNSYIYHDLDERQHGRRLDETSAQTAAALAQSKEPMSALEHYEKAVEKESQGSLGDSLALYRKAFKLDSAVQEAYKAKHFPPSYFKKLKAQQAAASASASAPPAPVTAPASKPQDPSPSNASATVPNTAHHSLRGLSTSLQTLISEYSKTTILGEPAPTDLSPAPPCPIASIPEEIMAEILEHLAVQDLASFARLSQVCRRLAYLVVTEERVWKRLAMGDEYGFGGMHFTYACGIGGKPLPDEGMVLGTANLNLSDSEDTDELTSDPAPSPAVLTQLLVPTPYPSYRTLFRQRPRIRFNGCYISTVNYARPGQAQPTTSTWSSPIHIVTYFRYLRFLRDGTCISLLTTSEPPDVVPYLYVEHLHKNHHNLPTAPMKDAVLGRWRLSGPEIPSPPGANEDAQELGEKEGTLHIETPGATPKYIYRMALSFGNAGKGARNNKLTWQGYWSYNLLTDDWAEFGLKNDRAFYFSRVKSYGLSWDEKGIQA</sequence>